<dbReference type="OrthoDB" id="9014at2157"/>
<evidence type="ECO:0000313" key="3">
    <source>
        <dbReference type="Proteomes" id="UP000245577"/>
    </source>
</evidence>
<comment type="caution">
    <text evidence="2">The sequence shown here is derived from an EMBL/GenBank/DDBJ whole genome shotgun (WGS) entry which is preliminary data.</text>
</comment>
<dbReference type="PANTHER" id="PTHR40072">
    <property type="entry name" value="MOLYBDOPTERIN-GUANINE DINUCLEOTIDE BIOSYNTHESIS ADAPTER PROTEIN-RELATED"/>
    <property type="match status" value="1"/>
</dbReference>
<gene>
    <name evidence="2" type="primary">mobB</name>
    <name evidence="2" type="ORF">MBBWO_14320</name>
</gene>
<dbReference type="NCBIfam" id="TIGR00176">
    <property type="entry name" value="mobB"/>
    <property type="match status" value="1"/>
</dbReference>
<proteinExistence type="predicted"/>
<dbReference type="PANTHER" id="PTHR40072:SF1">
    <property type="entry name" value="MOLYBDOPTERIN-GUANINE DINUCLEOTIDE BIOSYNTHESIS ADAPTER PROTEIN"/>
    <property type="match status" value="1"/>
</dbReference>
<feature type="domain" description="Molybdopterin-guanine dinucleotide biosynthesis protein B (MobB)" evidence="1">
    <location>
        <begin position="3"/>
        <end position="111"/>
    </location>
</feature>
<dbReference type="AlphaFoldDB" id="A0A2U1S668"/>
<dbReference type="Proteomes" id="UP000245577">
    <property type="component" value="Unassembled WGS sequence"/>
</dbReference>
<dbReference type="Gene3D" id="3.40.50.300">
    <property type="entry name" value="P-loop containing nucleotide triphosphate hydrolases"/>
    <property type="match status" value="1"/>
</dbReference>
<dbReference type="InterPro" id="IPR027417">
    <property type="entry name" value="P-loop_NTPase"/>
</dbReference>
<evidence type="ECO:0000313" key="2">
    <source>
        <dbReference type="EMBL" id="PWB85118.1"/>
    </source>
</evidence>
<name>A0A2U1S668_9EURY</name>
<dbReference type="EMBL" id="MZGU01000006">
    <property type="protein sequence ID" value="PWB85118.1"/>
    <property type="molecule type" value="Genomic_DNA"/>
</dbReference>
<dbReference type="SUPFAM" id="SSF52540">
    <property type="entry name" value="P-loop containing nucleoside triphosphate hydrolases"/>
    <property type="match status" value="1"/>
</dbReference>
<evidence type="ECO:0000259" key="1">
    <source>
        <dbReference type="Pfam" id="PF03205"/>
    </source>
</evidence>
<dbReference type="GO" id="GO:0006777">
    <property type="term" value="P:Mo-molybdopterin cofactor biosynthetic process"/>
    <property type="evidence" value="ECO:0007669"/>
    <property type="project" value="InterPro"/>
</dbReference>
<keyword evidence="3" id="KW-1185">Reference proteome</keyword>
<dbReference type="GO" id="GO:0005525">
    <property type="term" value="F:GTP binding"/>
    <property type="evidence" value="ECO:0007669"/>
    <property type="project" value="InterPro"/>
</dbReference>
<dbReference type="InterPro" id="IPR004435">
    <property type="entry name" value="MobB_dom"/>
</dbReference>
<dbReference type="Pfam" id="PF03205">
    <property type="entry name" value="MobB"/>
    <property type="match status" value="1"/>
</dbReference>
<sequence>MQIVSVVGRKNSGKTSLTVKIIEELKNRGYKVASIKHSHHQMEMDRENTDTWKHRCAGSDVVVGVGATTFFNVRKLLDLDRLLFLIKTMETVDFVIIEGFKSYPYPKIATTPDVVDEFTIAEVDAKSINQEGLEEVVDMIEEKGCDIIDTLFHKTCGYNEGLSIAKDIIKGNIKIEELDKTNVNLAIDGKVVGLNSFVSDFIEKITLGLIKTLNTEQYNVKDFEKIDLVIANPNLKENIISLSDTTTLIKVNDKEIVINKFVENYIKNAVEGLVKSLKLDDYNIKSLEKIKTTINSIESGNVEKAEITLAINNKPIEINTFVCGIMKESIFAMVKSLDTDFNIEDIYKIELKIILD</sequence>
<reference evidence="2 3" key="1">
    <citation type="submission" date="2017-03" db="EMBL/GenBank/DDBJ databases">
        <title>Genome sequence of Methanobrevibacter wosei.</title>
        <authorList>
            <person name="Poehlein A."/>
            <person name="Seedorf H."/>
            <person name="Daniel R."/>
        </authorList>
    </citation>
    <scope>NUCLEOTIDE SEQUENCE [LARGE SCALE GENOMIC DNA]</scope>
    <source>
        <strain evidence="2 3">DSM 11979</strain>
    </source>
</reference>
<organism evidence="2 3">
    <name type="scientific">Methanobrevibacter woesei</name>
    <dbReference type="NCBI Taxonomy" id="190976"/>
    <lineage>
        <taxon>Archaea</taxon>
        <taxon>Methanobacteriati</taxon>
        <taxon>Methanobacteriota</taxon>
        <taxon>Methanomada group</taxon>
        <taxon>Methanobacteria</taxon>
        <taxon>Methanobacteriales</taxon>
        <taxon>Methanobacteriaceae</taxon>
        <taxon>Methanobrevibacter</taxon>
    </lineage>
</organism>
<dbReference type="InterPro" id="IPR052539">
    <property type="entry name" value="MGD_biosynthesis_adapter"/>
</dbReference>
<dbReference type="RefSeq" id="WP_116670209.1">
    <property type="nucleotide sequence ID" value="NZ_MZGU01000006.1"/>
</dbReference>
<protein>
    <submittedName>
        <fullName evidence="2">Molybdopterin-guanine dinucleotide biosynthesis adapter protein</fullName>
    </submittedName>
</protein>
<accession>A0A2U1S668</accession>